<protein>
    <submittedName>
        <fullName evidence="2">Uncharacterized protein</fullName>
    </submittedName>
</protein>
<dbReference type="RefSeq" id="WP_345366213.1">
    <property type="nucleotide sequence ID" value="NZ_BAABII010000016.1"/>
</dbReference>
<gene>
    <name evidence="2" type="ORF">AB8O55_01010</name>
</gene>
<evidence type="ECO:0000313" key="2">
    <source>
        <dbReference type="EMBL" id="MEY8037967.1"/>
    </source>
</evidence>
<reference evidence="2 3" key="1">
    <citation type="submission" date="2024-08" db="EMBL/GenBank/DDBJ databases">
        <title>Genome mining of Saccharopolyspora cebuensis PGLac3 from Nigerian medicinal plant.</title>
        <authorList>
            <person name="Ezeobiora C.E."/>
            <person name="Igbokwe N.H."/>
            <person name="Amin D.H."/>
            <person name="Mendie U.E."/>
        </authorList>
    </citation>
    <scope>NUCLEOTIDE SEQUENCE [LARGE SCALE GENOMIC DNA]</scope>
    <source>
        <strain evidence="2 3">PGLac3</strain>
    </source>
</reference>
<evidence type="ECO:0000256" key="1">
    <source>
        <dbReference type="SAM" id="Phobius"/>
    </source>
</evidence>
<dbReference type="Proteomes" id="UP001564626">
    <property type="component" value="Unassembled WGS sequence"/>
</dbReference>
<organism evidence="2 3">
    <name type="scientific">Saccharopolyspora cebuensis</name>
    <dbReference type="NCBI Taxonomy" id="418759"/>
    <lineage>
        <taxon>Bacteria</taxon>
        <taxon>Bacillati</taxon>
        <taxon>Actinomycetota</taxon>
        <taxon>Actinomycetes</taxon>
        <taxon>Pseudonocardiales</taxon>
        <taxon>Pseudonocardiaceae</taxon>
        <taxon>Saccharopolyspora</taxon>
    </lineage>
</organism>
<keyword evidence="1" id="KW-1133">Transmembrane helix</keyword>
<keyword evidence="1" id="KW-0812">Transmembrane</keyword>
<feature type="transmembrane region" description="Helical" evidence="1">
    <location>
        <begin position="18"/>
        <end position="38"/>
    </location>
</feature>
<name>A0ABV4CA32_9PSEU</name>
<proteinExistence type="predicted"/>
<comment type="caution">
    <text evidence="2">The sequence shown here is derived from an EMBL/GenBank/DDBJ whole genome shotgun (WGS) entry which is preliminary data.</text>
</comment>
<sequence>MIEPVPDRRRAPGRRIDVVSVLVGVALSAAAALVWWWLDEARVLVRLQVHPAPAGQFYRGETGHDAVLARIDDHLGEVEGHEVWLGRAVNSDMPYGHVVEVPDSWDTRNLRVDWRPDGVALRFADGGTLFVPDHHFTGGR</sequence>
<keyword evidence="1" id="KW-0472">Membrane</keyword>
<accession>A0ABV4CA32</accession>
<evidence type="ECO:0000313" key="3">
    <source>
        <dbReference type="Proteomes" id="UP001564626"/>
    </source>
</evidence>
<keyword evidence="3" id="KW-1185">Reference proteome</keyword>
<dbReference type="EMBL" id="JBGEHV010000001">
    <property type="protein sequence ID" value="MEY8037967.1"/>
    <property type="molecule type" value="Genomic_DNA"/>
</dbReference>